<dbReference type="CDD" id="cd06581">
    <property type="entry name" value="TM_PBP1_LivM_like"/>
    <property type="match status" value="1"/>
</dbReference>
<dbReference type="RefSeq" id="WP_130629726.1">
    <property type="nucleotide sequence ID" value="NZ_CP036164.1"/>
</dbReference>
<feature type="transmembrane region" description="Helical" evidence="6">
    <location>
        <begin position="174"/>
        <end position="193"/>
    </location>
</feature>
<dbReference type="GO" id="GO:0015658">
    <property type="term" value="F:branched-chain amino acid transmembrane transporter activity"/>
    <property type="evidence" value="ECO:0007669"/>
    <property type="project" value="InterPro"/>
</dbReference>
<dbReference type="Pfam" id="PF02653">
    <property type="entry name" value="BPD_transp_2"/>
    <property type="match status" value="1"/>
</dbReference>
<accession>A0A4P6MX76</accession>
<comment type="subcellular location">
    <subcellularLocation>
        <location evidence="1">Cell membrane</location>
        <topology evidence="1">Multi-pass membrane protein</topology>
    </subcellularLocation>
</comment>
<evidence type="ECO:0000256" key="4">
    <source>
        <dbReference type="ARBA" id="ARBA00022989"/>
    </source>
</evidence>
<keyword evidence="4 6" id="KW-1133">Transmembrane helix</keyword>
<dbReference type="OrthoDB" id="9814461at2"/>
<reference evidence="7 8" key="1">
    <citation type="submission" date="2019-02" db="EMBL/GenBank/DDBJ databases">
        <title>Genomic data mining of an Antarctic deep-sea actinobacterium, Janibacterlimosus P3-3-X1.</title>
        <authorList>
            <person name="Liao L."/>
            <person name="Chen B."/>
        </authorList>
    </citation>
    <scope>NUCLEOTIDE SEQUENCE [LARGE SCALE GENOMIC DNA]</scope>
    <source>
        <strain evidence="7 8">P3-3-X1</strain>
    </source>
</reference>
<feature type="transmembrane region" description="Helical" evidence="6">
    <location>
        <begin position="42"/>
        <end position="68"/>
    </location>
</feature>
<evidence type="ECO:0000313" key="8">
    <source>
        <dbReference type="Proteomes" id="UP000290408"/>
    </source>
</evidence>
<keyword evidence="3 6" id="KW-0812">Transmembrane</keyword>
<protein>
    <submittedName>
        <fullName evidence="7">Branched-chain amino acid ABC transporter permease</fullName>
    </submittedName>
</protein>
<feature type="transmembrane region" description="Helical" evidence="6">
    <location>
        <begin position="117"/>
        <end position="136"/>
    </location>
</feature>
<evidence type="ECO:0000313" key="7">
    <source>
        <dbReference type="EMBL" id="QBF46505.1"/>
    </source>
</evidence>
<dbReference type="GO" id="GO:0005886">
    <property type="term" value="C:plasma membrane"/>
    <property type="evidence" value="ECO:0007669"/>
    <property type="project" value="UniProtKB-SubCell"/>
</dbReference>
<evidence type="ECO:0000256" key="2">
    <source>
        <dbReference type="ARBA" id="ARBA00022475"/>
    </source>
</evidence>
<feature type="transmembrane region" description="Helical" evidence="6">
    <location>
        <begin position="88"/>
        <end position="110"/>
    </location>
</feature>
<dbReference type="PANTHER" id="PTHR30482:SF5">
    <property type="entry name" value="ABC TRANSPORTER PERMEASE PROTEIN"/>
    <property type="match status" value="1"/>
</dbReference>
<dbReference type="InterPro" id="IPR043428">
    <property type="entry name" value="LivM-like"/>
</dbReference>
<evidence type="ECO:0000256" key="6">
    <source>
        <dbReference type="SAM" id="Phobius"/>
    </source>
</evidence>
<feature type="transmembrane region" description="Helical" evidence="6">
    <location>
        <begin position="224"/>
        <end position="249"/>
    </location>
</feature>
<organism evidence="7 8">
    <name type="scientific">Janibacter limosus</name>
    <dbReference type="NCBI Taxonomy" id="53458"/>
    <lineage>
        <taxon>Bacteria</taxon>
        <taxon>Bacillati</taxon>
        <taxon>Actinomycetota</taxon>
        <taxon>Actinomycetes</taxon>
        <taxon>Micrococcales</taxon>
        <taxon>Intrasporangiaceae</taxon>
        <taxon>Janibacter</taxon>
    </lineage>
</organism>
<evidence type="ECO:0000256" key="5">
    <source>
        <dbReference type="ARBA" id="ARBA00023136"/>
    </source>
</evidence>
<keyword evidence="5 6" id="KW-0472">Membrane</keyword>
<feature type="transmembrane region" description="Helical" evidence="6">
    <location>
        <begin position="307"/>
        <end position="332"/>
    </location>
</feature>
<feature type="transmembrane region" description="Helical" evidence="6">
    <location>
        <begin position="12"/>
        <end position="30"/>
    </location>
</feature>
<dbReference type="KEGG" id="jli:EXU32_09725"/>
<proteinExistence type="predicted"/>
<dbReference type="PANTHER" id="PTHR30482">
    <property type="entry name" value="HIGH-AFFINITY BRANCHED-CHAIN AMINO ACID TRANSPORT SYSTEM PERMEASE"/>
    <property type="match status" value="1"/>
</dbReference>
<feature type="transmembrane region" description="Helical" evidence="6">
    <location>
        <begin position="255"/>
        <end position="286"/>
    </location>
</feature>
<name>A0A4P6MX76_9MICO</name>
<dbReference type="EMBL" id="CP036164">
    <property type="protein sequence ID" value="QBF46505.1"/>
    <property type="molecule type" value="Genomic_DNA"/>
</dbReference>
<keyword evidence="8" id="KW-1185">Reference proteome</keyword>
<sequence>MRRIVSSPLLRRGLAAIALLVVSVFLIDMLSDYRQSQVSSVAYLAIAAGGLSVLIGLNGQLSLGHGAFMAIGAYTVAKMLQDGKESPMLVLLVAAAVVTALVGAVVAVAAARLQGPYVAGATLALAVAVPALAVHFRDTLGGEPGLRVSSPDVPTAIDDALFFFTGTETGTSQWLATVSVACLVLTFLLLRNLSQSRVGRQWRAVRDDPVAAQLAGIDLGRSRIVCFVVSAACAGLAGGLMALVTRVAAPSGFTLILSLTLLMAVVLGGLGTLTGALIGAALLTLLPTYVTNAGSSLGLSDLQSAELAPLVLGLTTIAVVLLAPSGLVGSIAPALRRLRTPSTDTSVTTTTITRGEQS</sequence>
<evidence type="ECO:0000256" key="3">
    <source>
        <dbReference type="ARBA" id="ARBA00022692"/>
    </source>
</evidence>
<gene>
    <name evidence="7" type="ORF">EXU32_09725</name>
</gene>
<dbReference type="InterPro" id="IPR001851">
    <property type="entry name" value="ABC_transp_permease"/>
</dbReference>
<dbReference type="Proteomes" id="UP000290408">
    <property type="component" value="Chromosome"/>
</dbReference>
<evidence type="ECO:0000256" key="1">
    <source>
        <dbReference type="ARBA" id="ARBA00004651"/>
    </source>
</evidence>
<dbReference type="AlphaFoldDB" id="A0A4P6MX76"/>
<keyword evidence="2" id="KW-1003">Cell membrane</keyword>